<evidence type="ECO:0000313" key="3">
    <source>
        <dbReference type="Proteomes" id="UP000243524"/>
    </source>
</evidence>
<dbReference type="Proteomes" id="UP000243524">
    <property type="component" value="Unassembled WGS sequence"/>
</dbReference>
<keyword evidence="1" id="KW-0472">Membrane</keyword>
<dbReference type="RefSeq" id="WP_101330234.1">
    <property type="nucleotide sequence ID" value="NZ_PJNH01000001.1"/>
</dbReference>
<dbReference type="InterPro" id="IPR035211">
    <property type="entry name" value="DUF5325"/>
</dbReference>
<name>A0A2I0QWL2_9BACI</name>
<dbReference type="AlphaFoldDB" id="A0A2I0QWL2"/>
<evidence type="ECO:0000256" key="1">
    <source>
        <dbReference type="SAM" id="Phobius"/>
    </source>
</evidence>
<proteinExistence type="predicted"/>
<feature type="transmembrane region" description="Helical" evidence="1">
    <location>
        <begin position="32"/>
        <end position="48"/>
    </location>
</feature>
<accession>A0A2I0QWL2</accession>
<sequence length="61" mass="6914">MKHHQKMFLLAIAVVLCFIATAIVISYQNYGLMTLFFLSGIGLMGYGLRLKRNYQSNQDNG</sequence>
<protein>
    <recommendedName>
        <fullName evidence="4">YlaF family protein</fullName>
    </recommendedName>
</protein>
<dbReference type="EMBL" id="PJNH01000001">
    <property type="protein sequence ID" value="PKR78490.1"/>
    <property type="molecule type" value="Genomic_DNA"/>
</dbReference>
<reference evidence="2 3" key="1">
    <citation type="submission" date="2017-06" db="EMBL/GenBank/DDBJ databases">
        <title>the draft geome sequence of Illustriluteabacillus marina B3227.</title>
        <authorList>
            <person name="He R.-H."/>
            <person name="Du Z.-J."/>
        </authorList>
    </citation>
    <scope>NUCLEOTIDE SEQUENCE [LARGE SCALE GENOMIC DNA]</scope>
    <source>
        <strain evidence="2 3">B3227</strain>
    </source>
</reference>
<organism evidence="2 3">
    <name type="scientific">Halalkalibacillus sediminis</name>
    <dbReference type="NCBI Taxonomy" id="2018042"/>
    <lineage>
        <taxon>Bacteria</taxon>
        <taxon>Bacillati</taxon>
        <taxon>Bacillota</taxon>
        <taxon>Bacilli</taxon>
        <taxon>Bacillales</taxon>
        <taxon>Bacillaceae</taxon>
        <taxon>Halalkalibacillus</taxon>
    </lineage>
</organism>
<dbReference type="Pfam" id="PF17259">
    <property type="entry name" value="DUF5325"/>
    <property type="match status" value="1"/>
</dbReference>
<evidence type="ECO:0000313" key="2">
    <source>
        <dbReference type="EMBL" id="PKR78490.1"/>
    </source>
</evidence>
<dbReference type="OrthoDB" id="2973238at2"/>
<evidence type="ECO:0008006" key="4">
    <source>
        <dbReference type="Google" id="ProtNLM"/>
    </source>
</evidence>
<keyword evidence="1" id="KW-1133">Transmembrane helix</keyword>
<keyword evidence="3" id="KW-1185">Reference proteome</keyword>
<gene>
    <name evidence="2" type="ORF">CEY16_01665</name>
</gene>
<comment type="caution">
    <text evidence="2">The sequence shown here is derived from an EMBL/GenBank/DDBJ whole genome shotgun (WGS) entry which is preliminary data.</text>
</comment>
<keyword evidence="1" id="KW-0812">Transmembrane</keyword>